<sequence length="106" mass="11095">MPRTAHRAGNSSARFRRGSLTGARAISTVPARCQLTGTSQSADPLQFGLRGRVVQTFERQGEKGLNAIGALKIARKPAAASMLYGFAPGTTLATVTGVPIEGPVMR</sequence>
<reference evidence="2 3" key="1">
    <citation type="submission" date="2024-09" db="EMBL/GenBank/DDBJ databases">
        <authorList>
            <person name="Sun Q."/>
            <person name="Mori K."/>
        </authorList>
    </citation>
    <scope>NUCLEOTIDE SEQUENCE [LARGE SCALE GENOMIC DNA]</scope>
    <source>
        <strain evidence="2 3">NCAIM B.01794</strain>
    </source>
</reference>
<dbReference type="EMBL" id="JBHLSS010000088">
    <property type="protein sequence ID" value="MFC0710612.1"/>
    <property type="molecule type" value="Genomic_DNA"/>
</dbReference>
<evidence type="ECO:0000313" key="2">
    <source>
        <dbReference type="EMBL" id="MFC0710612.1"/>
    </source>
</evidence>
<feature type="region of interest" description="Disordered" evidence="1">
    <location>
        <begin position="1"/>
        <end position="21"/>
    </location>
</feature>
<evidence type="ECO:0000313" key="3">
    <source>
        <dbReference type="Proteomes" id="UP001589891"/>
    </source>
</evidence>
<name>A0ABV6SM51_AZOPA</name>
<organism evidence="2 3">
    <name type="scientific">Azorhizophilus paspali</name>
    <name type="common">Azotobacter paspali</name>
    <dbReference type="NCBI Taxonomy" id="69963"/>
    <lineage>
        <taxon>Bacteria</taxon>
        <taxon>Pseudomonadati</taxon>
        <taxon>Pseudomonadota</taxon>
        <taxon>Gammaproteobacteria</taxon>
        <taxon>Pseudomonadales</taxon>
        <taxon>Pseudomonadaceae</taxon>
        <taxon>Azorhizophilus</taxon>
    </lineage>
</organism>
<accession>A0ABV6SM51</accession>
<evidence type="ECO:0000256" key="1">
    <source>
        <dbReference type="SAM" id="MobiDB-lite"/>
    </source>
</evidence>
<dbReference type="Proteomes" id="UP001589891">
    <property type="component" value="Unassembled WGS sequence"/>
</dbReference>
<gene>
    <name evidence="2" type="ORF">ACFFGX_13985</name>
</gene>
<comment type="caution">
    <text evidence="2">The sequence shown here is derived from an EMBL/GenBank/DDBJ whole genome shotgun (WGS) entry which is preliminary data.</text>
</comment>
<proteinExistence type="predicted"/>
<protein>
    <submittedName>
        <fullName evidence="2">Uncharacterized protein</fullName>
    </submittedName>
</protein>
<dbReference type="RefSeq" id="WP_376946881.1">
    <property type="nucleotide sequence ID" value="NZ_CP171449.1"/>
</dbReference>
<keyword evidence="3" id="KW-1185">Reference proteome</keyword>